<gene>
    <name evidence="14" type="primary">rnhB</name>
    <name evidence="18" type="ORF">SAMN02745213_01547</name>
</gene>
<keyword evidence="12 14" id="KW-0378">Hydrolase</keyword>
<evidence type="ECO:0000256" key="13">
    <source>
        <dbReference type="ARBA" id="ARBA00023211"/>
    </source>
</evidence>
<dbReference type="GO" id="GO:0043137">
    <property type="term" value="P:DNA replication, removal of RNA primer"/>
    <property type="evidence" value="ECO:0007669"/>
    <property type="project" value="TreeGrafter"/>
</dbReference>
<comment type="cofactor">
    <cofactor evidence="2">
        <name>Mg(2+)</name>
        <dbReference type="ChEBI" id="CHEBI:18420"/>
    </cofactor>
</comment>
<dbReference type="AlphaFoldDB" id="A0A1T4VI43"/>
<comment type="cofactor">
    <cofactor evidence="14 15">
        <name>Mn(2+)</name>
        <dbReference type="ChEBI" id="CHEBI:29035"/>
    </cofactor>
    <cofactor evidence="14 15">
        <name>Mg(2+)</name>
        <dbReference type="ChEBI" id="CHEBI:18420"/>
    </cofactor>
    <text evidence="14 15">Manganese or magnesium. Binds 1 divalent metal ion per monomer in the absence of substrate. May bind a second metal ion after substrate binding.</text>
</comment>
<dbReference type="HAMAP" id="MF_00052_B">
    <property type="entry name" value="RNase_HII_B"/>
    <property type="match status" value="1"/>
</dbReference>
<dbReference type="GO" id="GO:0030145">
    <property type="term" value="F:manganese ion binding"/>
    <property type="evidence" value="ECO:0007669"/>
    <property type="project" value="UniProtKB-UniRule"/>
</dbReference>
<dbReference type="STRING" id="83771.SAMN02910357_00651"/>
<dbReference type="FunFam" id="3.30.420.10:FF:000006">
    <property type="entry name" value="Ribonuclease HII"/>
    <property type="match status" value="1"/>
</dbReference>
<keyword evidence="19" id="KW-1185">Reference proteome</keyword>
<dbReference type="InterPro" id="IPR024567">
    <property type="entry name" value="RNase_HII/HIII_dom"/>
</dbReference>
<evidence type="ECO:0000256" key="16">
    <source>
        <dbReference type="RuleBase" id="RU003515"/>
    </source>
</evidence>
<sequence>MAKIVLEPFVYPVDPAVFKVCGVDEAGRGPLMGNVVAACVVLDPNNPIEGLNDSKQLSEKKRDALEPLIKERALAYGIGQCTPQEIDTMNILNASLEAMRRAYENMALKCDLMLVDGNKVPRNMGIDTQAVVKGDARVAEIAAASILAKVERDRQMYELDKKYPEYLFAKHKGYPTKAHLELLQRLPLLDCYRKSYGPIKKLLMANSDLNDFSLD</sequence>
<evidence type="ECO:0000256" key="1">
    <source>
        <dbReference type="ARBA" id="ARBA00000077"/>
    </source>
</evidence>
<keyword evidence="9 14" id="KW-0540">Nuclease</keyword>
<evidence type="ECO:0000256" key="5">
    <source>
        <dbReference type="ARBA" id="ARBA00007383"/>
    </source>
</evidence>
<evidence type="ECO:0000256" key="11">
    <source>
        <dbReference type="ARBA" id="ARBA00022759"/>
    </source>
</evidence>
<keyword evidence="10 14" id="KW-0479">Metal-binding</keyword>
<comment type="function">
    <text evidence="3 14 16">Endonuclease that specifically degrades the RNA of RNA-DNA hybrids.</text>
</comment>
<dbReference type="Gene3D" id="3.30.420.10">
    <property type="entry name" value="Ribonuclease H-like superfamily/Ribonuclease H"/>
    <property type="match status" value="1"/>
</dbReference>
<evidence type="ECO:0000256" key="4">
    <source>
        <dbReference type="ARBA" id="ARBA00004496"/>
    </source>
</evidence>
<evidence type="ECO:0000259" key="17">
    <source>
        <dbReference type="PROSITE" id="PS51975"/>
    </source>
</evidence>
<dbReference type="PANTHER" id="PTHR10954">
    <property type="entry name" value="RIBONUCLEASE H2 SUBUNIT A"/>
    <property type="match status" value="1"/>
</dbReference>
<evidence type="ECO:0000256" key="14">
    <source>
        <dbReference type="HAMAP-Rule" id="MF_00052"/>
    </source>
</evidence>
<evidence type="ECO:0000256" key="2">
    <source>
        <dbReference type="ARBA" id="ARBA00001946"/>
    </source>
</evidence>
<evidence type="ECO:0000256" key="10">
    <source>
        <dbReference type="ARBA" id="ARBA00022723"/>
    </source>
</evidence>
<evidence type="ECO:0000313" key="18">
    <source>
        <dbReference type="EMBL" id="SKA64640.1"/>
    </source>
</evidence>
<dbReference type="NCBIfam" id="NF000595">
    <property type="entry name" value="PRK00015.1-3"/>
    <property type="match status" value="1"/>
</dbReference>
<evidence type="ECO:0000256" key="15">
    <source>
        <dbReference type="PROSITE-ProRule" id="PRU01319"/>
    </source>
</evidence>
<evidence type="ECO:0000256" key="6">
    <source>
        <dbReference type="ARBA" id="ARBA00012180"/>
    </source>
</evidence>
<comment type="subcellular location">
    <subcellularLocation>
        <location evidence="4 14">Cytoplasm</location>
    </subcellularLocation>
</comment>
<evidence type="ECO:0000256" key="12">
    <source>
        <dbReference type="ARBA" id="ARBA00022801"/>
    </source>
</evidence>
<dbReference type="EC" id="3.1.26.4" evidence="6 14"/>
<keyword evidence="8 14" id="KW-0963">Cytoplasm</keyword>
<evidence type="ECO:0000256" key="3">
    <source>
        <dbReference type="ARBA" id="ARBA00004065"/>
    </source>
</evidence>
<protein>
    <recommendedName>
        <fullName evidence="7 14">Ribonuclease HII</fullName>
        <shortName evidence="14">RNase HII</shortName>
        <ecNumber evidence="6 14">3.1.26.4</ecNumber>
    </recommendedName>
</protein>
<dbReference type="Proteomes" id="UP000242432">
    <property type="component" value="Unassembled WGS sequence"/>
</dbReference>
<evidence type="ECO:0000313" key="19">
    <source>
        <dbReference type="Proteomes" id="UP000242432"/>
    </source>
</evidence>
<dbReference type="GO" id="GO:0032299">
    <property type="term" value="C:ribonuclease H2 complex"/>
    <property type="evidence" value="ECO:0007669"/>
    <property type="project" value="TreeGrafter"/>
</dbReference>
<dbReference type="GO" id="GO:0006298">
    <property type="term" value="P:mismatch repair"/>
    <property type="evidence" value="ECO:0007669"/>
    <property type="project" value="TreeGrafter"/>
</dbReference>
<organism evidence="18 19">
    <name type="scientific">Succinivibrio dextrinosolvens DSM 3072</name>
    <dbReference type="NCBI Taxonomy" id="1123324"/>
    <lineage>
        <taxon>Bacteria</taxon>
        <taxon>Pseudomonadati</taxon>
        <taxon>Pseudomonadota</taxon>
        <taxon>Gammaproteobacteria</taxon>
        <taxon>Aeromonadales</taxon>
        <taxon>Succinivibrionaceae</taxon>
        <taxon>Succinivibrio</taxon>
    </lineage>
</organism>
<proteinExistence type="inferred from homology"/>
<reference evidence="19" key="1">
    <citation type="submission" date="2017-02" db="EMBL/GenBank/DDBJ databases">
        <authorList>
            <person name="Varghese N."/>
            <person name="Submissions S."/>
        </authorList>
    </citation>
    <scope>NUCLEOTIDE SEQUENCE [LARGE SCALE GENOMIC DNA]</scope>
    <source>
        <strain evidence="19">DSM 3072</strain>
    </source>
</reference>
<feature type="binding site" evidence="14 15">
    <location>
        <position position="25"/>
    </location>
    <ligand>
        <name>a divalent metal cation</name>
        <dbReference type="ChEBI" id="CHEBI:60240"/>
    </ligand>
</feature>
<dbReference type="PROSITE" id="PS51975">
    <property type="entry name" value="RNASE_H_2"/>
    <property type="match status" value="1"/>
</dbReference>
<accession>A0A1T4VI43</accession>
<dbReference type="InterPro" id="IPR012337">
    <property type="entry name" value="RNaseH-like_sf"/>
</dbReference>
<dbReference type="InterPro" id="IPR001352">
    <property type="entry name" value="RNase_HII/HIII"/>
</dbReference>
<feature type="domain" description="RNase H type-2" evidence="17">
    <location>
        <begin position="18"/>
        <end position="208"/>
    </location>
</feature>
<dbReference type="RefSeq" id="WP_078928974.1">
    <property type="nucleotide sequence ID" value="NZ_FUXX01000026.1"/>
</dbReference>
<keyword evidence="11 14" id="KW-0255">Endonuclease</keyword>
<evidence type="ECO:0000256" key="7">
    <source>
        <dbReference type="ARBA" id="ARBA00019179"/>
    </source>
</evidence>
<dbReference type="InterPro" id="IPR036397">
    <property type="entry name" value="RNaseH_sf"/>
</dbReference>
<feature type="binding site" evidence="14 15">
    <location>
        <position position="116"/>
    </location>
    <ligand>
        <name>a divalent metal cation</name>
        <dbReference type="ChEBI" id="CHEBI:60240"/>
    </ligand>
</feature>
<dbReference type="InterPro" id="IPR022898">
    <property type="entry name" value="RNase_HII"/>
</dbReference>
<dbReference type="SUPFAM" id="SSF53098">
    <property type="entry name" value="Ribonuclease H-like"/>
    <property type="match status" value="1"/>
</dbReference>
<evidence type="ECO:0000256" key="9">
    <source>
        <dbReference type="ARBA" id="ARBA00022722"/>
    </source>
</evidence>
<keyword evidence="13 14" id="KW-0464">Manganese</keyword>
<dbReference type="NCBIfam" id="NF000596">
    <property type="entry name" value="PRK00015.1-4"/>
    <property type="match status" value="1"/>
</dbReference>
<evidence type="ECO:0000256" key="8">
    <source>
        <dbReference type="ARBA" id="ARBA00022490"/>
    </source>
</evidence>
<dbReference type="GO" id="GO:0005737">
    <property type="term" value="C:cytoplasm"/>
    <property type="evidence" value="ECO:0007669"/>
    <property type="project" value="UniProtKB-SubCell"/>
</dbReference>
<comment type="catalytic activity">
    <reaction evidence="1 14 15 16">
        <text>Endonucleolytic cleavage to 5'-phosphomonoester.</text>
        <dbReference type="EC" id="3.1.26.4"/>
    </reaction>
</comment>
<dbReference type="EMBL" id="FUXX01000026">
    <property type="protein sequence ID" value="SKA64640.1"/>
    <property type="molecule type" value="Genomic_DNA"/>
</dbReference>
<dbReference type="Pfam" id="PF01351">
    <property type="entry name" value="RNase_HII"/>
    <property type="match status" value="1"/>
</dbReference>
<dbReference type="PANTHER" id="PTHR10954:SF18">
    <property type="entry name" value="RIBONUCLEASE HII"/>
    <property type="match status" value="1"/>
</dbReference>
<comment type="similarity">
    <text evidence="5 14 16">Belongs to the RNase HII family.</text>
</comment>
<feature type="binding site" evidence="14 15">
    <location>
        <position position="24"/>
    </location>
    <ligand>
        <name>a divalent metal cation</name>
        <dbReference type="ChEBI" id="CHEBI:60240"/>
    </ligand>
</feature>
<dbReference type="CDD" id="cd07182">
    <property type="entry name" value="RNase_HII_bacteria_HII_like"/>
    <property type="match status" value="1"/>
</dbReference>
<dbReference type="GO" id="GO:0003723">
    <property type="term" value="F:RNA binding"/>
    <property type="evidence" value="ECO:0007669"/>
    <property type="project" value="UniProtKB-UniRule"/>
</dbReference>
<dbReference type="GO" id="GO:0004523">
    <property type="term" value="F:RNA-DNA hybrid ribonuclease activity"/>
    <property type="evidence" value="ECO:0007669"/>
    <property type="project" value="UniProtKB-UniRule"/>
</dbReference>
<name>A0A1T4VI43_9GAMM</name>